<dbReference type="GO" id="GO:0071949">
    <property type="term" value="F:FAD binding"/>
    <property type="evidence" value="ECO:0007669"/>
    <property type="project" value="InterPro"/>
</dbReference>
<evidence type="ECO:0000256" key="4">
    <source>
        <dbReference type="ARBA" id="ARBA00004752"/>
    </source>
</evidence>
<dbReference type="GO" id="GO:0008762">
    <property type="term" value="F:UDP-N-acetylmuramate dehydrogenase activity"/>
    <property type="evidence" value="ECO:0007669"/>
    <property type="project" value="UniProtKB-UniRule"/>
</dbReference>
<protein>
    <recommendedName>
        <fullName evidence="17">UDP-N-acetylenolpyruvoylglucosamine reductase</fullName>
        <ecNumber evidence="17">1.3.1.98</ecNumber>
    </recommendedName>
    <alternativeName>
        <fullName evidence="17">UDP-N-acetylmuramate dehydrogenase</fullName>
    </alternativeName>
</protein>
<dbReference type="PANTHER" id="PTHR21071:SF4">
    <property type="entry name" value="UDP-N-ACETYLENOLPYRUVOYLGLUCOSAMINE REDUCTASE"/>
    <property type="match status" value="1"/>
</dbReference>
<comment type="similarity">
    <text evidence="5 17">Belongs to the MurB family.</text>
</comment>
<dbReference type="Gene3D" id="3.30.465.10">
    <property type="match status" value="1"/>
</dbReference>
<organism evidence="19 22">
    <name type="scientific">Actinotignum timonense</name>
    <dbReference type="NCBI Taxonomy" id="1870995"/>
    <lineage>
        <taxon>Bacteria</taxon>
        <taxon>Bacillati</taxon>
        <taxon>Actinomycetota</taxon>
        <taxon>Actinomycetes</taxon>
        <taxon>Actinomycetales</taxon>
        <taxon>Actinomycetaceae</taxon>
        <taxon>Actinotignum</taxon>
    </lineage>
</organism>
<comment type="caution">
    <text evidence="19">The sequence shown here is derived from an EMBL/GenBank/DDBJ whole genome shotgun (WGS) entry which is preliminary data.</text>
</comment>
<feature type="domain" description="FAD-binding PCMH-type" evidence="18">
    <location>
        <begin position="38"/>
        <end position="244"/>
    </location>
</feature>
<keyword evidence="10 17" id="KW-0521">NADP</keyword>
<keyword evidence="6 17" id="KW-0963">Cytoplasm</keyword>
<evidence type="ECO:0000256" key="8">
    <source>
        <dbReference type="ARBA" id="ARBA00022630"/>
    </source>
</evidence>
<evidence type="ECO:0000256" key="14">
    <source>
        <dbReference type="ARBA" id="ARBA00023306"/>
    </source>
</evidence>
<feature type="active site" evidence="17">
    <location>
        <position position="379"/>
    </location>
</feature>
<keyword evidence="14 17" id="KW-0131">Cell cycle</keyword>
<evidence type="ECO:0000256" key="1">
    <source>
        <dbReference type="ARBA" id="ARBA00001974"/>
    </source>
</evidence>
<dbReference type="Gene3D" id="3.30.43.10">
    <property type="entry name" value="Uridine Diphospho-n-acetylenolpyruvylglucosamine Reductase, domain 2"/>
    <property type="match status" value="1"/>
</dbReference>
<name>A0AAW9HNY1_9ACTO</name>
<dbReference type="Gene3D" id="3.90.78.10">
    <property type="entry name" value="UDP-N-acetylenolpyruvoylglucosamine reductase, C-terminal domain"/>
    <property type="match status" value="1"/>
</dbReference>
<dbReference type="PANTHER" id="PTHR21071">
    <property type="entry name" value="UDP-N-ACETYLENOLPYRUVOYLGLUCOSAMINE REDUCTASE"/>
    <property type="match status" value="1"/>
</dbReference>
<dbReference type="HAMAP" id="MF_00037">
    <property type="entry name" value="MurB"/>
    <property type="match status" value="1"/>
</dbReference>
<evidence type="ECO:0000256" key="12">
    <source>
        <dbReference type="ARBA" id="ARBA00022984"/>
    </source>
</evidence>
<dbReference type="Pfam" id="PF01565">
    <property type="entry name" value="FAD_binding_4"/>
    <property type="match status" value="1"/>
</dbReference>
<keyword evidence="11 17" id="KW-0133">Cell shape</keyword>
<dbReference type="GO" id="GO:0051301">
    <property type="term" value="P:cell division"/>
    <property type="evidence" value="ECO:0007669"/>
    <property type="project" value="UniProtKB-KW"/>
</dbReference>
<keyword evidence="9 17" id="KW-0274">FAD</keyword>
<dbReference type="GO" id="GO:0008360">
    <property type="term" value="P:regulation of cell shape"/>
    <property type="evidence" value="ECO:0007669"/>
    <property type="project" value="UniProtKB-KW"/>
</dbReference>
<dbReference type="PROSITE" id="PS51387">
    <property type="entry name" value="FAD_PCMH"/>
    <property type="match status" value="1"/>
</dbReference>
<dbReference type="AlphaFoldDB" id="A0AAW9HNY1"/>
<dbReference type="InterPro" id="IPR006094">
    <property type="entry name" value="Oxid_FAD_bind_N"/>
</dbReference>
<evidence type="ECO:0000256" key="9">
    <source>
        <dbReference type="ARBA" id="ARBA00022827"/>
    </source>
</evidence>
<dbReference type="InterPro" id="IPR036318">
    <property type="entry name" value="FAD-bd_PCMH-like_sf"/>
</dbReference>
<dbReference type="InterPro" id="IPR016166">
    <property type="entry name" value="FAD-bd_PCMH"/>
</dbReference>
<comment type="catalytic activity">
    <reaction evidence="16 17">
        <text>UDP-N-acetyl-alpha-D-muramate + NADP(+) = UDP-N-acetyl-3-O-(1-carboxyvinyl)-alpha-D-glucosamine + NADPH + H(+)</text>
        <dbReference type="Rhea" id="RHEA:12248"/>
        <dbReference type="ChEBI" id="CHEBI:15378"/>
        <dbReference type="ChEBI" id="CHEBI:57783"/>
        <dbReference type="ChEBI" id="CHEBI:58349"/>
        <dbReference type="ChEBI" id="CHEBI:68483"/>
        <dbReference type="ChEBI" id="CHEBI:70757"/>
        <dbReference type="EC" id="1.3.1.98"/>
    </reaction>
</comment>
<evidence type="ECO:0000256" key="7">
    <source>
        <dbReference type="ARBA" id="ARBA00022618"/>
    </source>
</evidence>
<dbReference type="InterPro" id="IPR011601">
    <property type="entry name" value="MurB_C"/>
</dbReference>
<reference evidence="19 21" key="1">
    <citation type="submission" date="2023-10" db="EMBL/GenBank/DDBJ databases">
        <title>Whole Genome based description of the genera Actinobaculum and Actinotignum reveals a complex phylogenetic relationship within the species included in the genus Actinotignum.</title>
        <authorList>
            <person name="Jensen C.S."/>
            <person name="Dargis R."/>
            <person name="Kemp M."/>
            <person name="Christensen J.J."/>
        </authorList>
    </citation>
    <scope>NUCLEOTIDE SEQUENCE</scope>
    <source>
        <strain evidence="20 21">SLA_B089</strain>
        <strain evidence="19">SLA_B245</strain>
    </source>
</reference>
<feature type="active site" description="Proton donor" evidence="17">
    <location>
        <position position="271"/>
    </location>
</feature>
<dbReference type="EMBL" id="JAWNFV010000015">
    <property type="protein sequence ID" value="MDY5141132.1"/>
    <property type="molecule type" value="Genomic_DNA"/>
</dbReference>
<dbReference type="EC" id="1.3.1.98" evidence="17"/>
<keyword evidence="15 17" id="KW-0961">Cell wall biogenesis/degradation</keyword>
<dbReference type="Proteomes" id="UP001284901">
    <property type="component" value="Unassembled WGS sequence"/>
</dbReference>
<evidence type="ECO:0000256" key="3">
    <source>
        <dbReference type="ARBA" id="ARBA00004496"/>
    </source>
</evidence>
<dbReference type="SUPFAM" id="SSF56194">
    <property type="entry name" value="Uridine diphospho-N-Acetylenolpyruvylglucosamine reductase, MurB, C-terminal domain"/>
    <property type="match status" value="1"/>
</dbReference>
<dbReference type="InterPro" id="IPR003170">
    <property type="entry name" value="MurB"/>
</dbReference>
<evidence type="ECO:0000259" key="18">
    <source>
        <dbReference type="PROSITE" id="PS51387"/>
    </source>
</evidence>
<dbReference type="InterPro" id="IPR016167">
    <property type="entry name" value="FAD-bd_PCMH_sub1"/>
</dbReference>
<feature type="active site" evidence="17">
    <location>
        <position position="187"/>
    </location>
</feature>
<dbReference type="RefSeq" id="WP_087070526.1">
    <property type="nucleotide sequence ID" value="NZ_CAUPFC010000031.1"/>
</dbReference>
<dbReference type="Proteomes" id="UP001288320">
    <property type="component" value="Unassembled WGS sequence"/>
</dbReference>
<accession>A0AAW9HNY1</accession>
<keyword evidence="21" id="KW-1185">Reference proteome</keyword>
<evidence type="ECO:0000256" key="11">
    <source>
        <dbReference type="ARBA" id="ARBA00022960"/>
    </source>
</evidence>
<evidence type="ECO:0000256" key="10">
    <source>
        <dbReference type="ARBA" id="ARBA00022857"/>
    </source>
</evidence>
<comment type="subcellular location">
    <subcellularLocation>
        <location evidence="3 17">Cytoplasm</location>
    </subcellularLocation>
</comment>
<dbReference type="InterPro" id="IPR036635">
    <property type="entry name" value="MurB_C_sf"/>
</dbReference>
<dbReference type="SUPFAM" id="SSF56176">
    <property type="entry name" value="FAD-binding/transporter-associated domain-like"/>
    <property type="match status" value="1"/>
</dbReference>
<dbReference type="GO" id="GO:0009252">
    <property type="term" value="P:peptidoglycan biosynthetic process"/>
    <property type="evidence" value="ECO:0007669"/>
    <property type="project" value="UniProtKB-UniRule"/>
</dbReference>
<evidence type="ECO:0000313" key="19">
    <source>
        <dbReference type="EMBL" id="MDY5141132.1"/>
    </source>
</evidence>
<evidence type="ECO:0000256" key="13">
    <source>
        <dbReference type="ARBA" id="ARBA00023002"/>
    </source>
</evidence>
<proteinExistence type="inferred from homology"/>
<evidence type="ECO:0000256" key="15">
    <source>
        <dbReference type="ARBA" id="ARBA00023316"/>
    </source>
</evidence>
<comment type="function">
    <text evidence="2 17">Cell wall formation.</text>
</comment>
<keyword evidence="12 17" id="KW-0573">Peptidoglycan synthesis</keyword>
<dbReference type="NCBIfam" id="NF010478">
    <property type="entry name" value="PRK13903.1"/>
    <property type="match status" value="1"/>
</dbReference>
<keyword evidence="7 17" id="KW-0132">Cell division</keyword>
<evidence type="ECO:0000256" key="2">
    <source>
        <dbReference type="ARBA" id="ARBA00003921"/>
    </source>
</evidence>
<dbReference type="GO" id="GO:0071555">
    <property type="term" value="P:cell wall organization"/>
    <property type="evidence" value="ECO:0007669"/>
    <property type="project" value="UniProtKB-KW"/>
</dbReference>
<sequence>MSCTLPEPPEPHHVSAPVLSTRARSGATTLAELTTIGVGGTFTELVEATTETEVVDTVRRADAAGTPLLVIGGGSNILPADSHFDGIVLRDMRSGIVLDSLGSCEGANFSALPGTPWDDLVVHAISQDWGGFEALSGIPGTVGAAPVQNIGAYGQEVAATLARLKVYDRREERIRTLFLADMRLGYRTSILKETIGEYGPSPRYIVLEVTFQTKLSNVSDPIGYAQLARHLGVELGARVPSETVREAVLELRGSKGMVLNNADRDTYSCGSFFTNPVLTTAQAQRLPEDAPRYEVHDAAHATLSGGVPVVDGLVKTSAAWLIEHAGFTRGYGHGPARLSSKHTLALTNAGGATGAQLRALAREIQAGVKDAFGVVLHPEPVVLGGLEA</sequence>
<evidence type="ECO:0000256" key="5">
    <source>
        <dbReference type="ARBA" id="ARBA00010485"/>
    </source>
</evidence>
<dbReference type="GO" id="GO:0005829">
    <property type="term" value="C:cytosol"/>
    <property type="evidence" value="ECO:0007669"/>
    <property type="project" value="TreeGrafter"/>
</dbReference>
<evidence type="ECO:0000256" key="16">
    <source>
        <dbReference type="ARBA" id="ARBA00048914"/>
    </source>
</evidence>
<dbReference type="GeneID" id="92814581"/>
<keyword evidence="13 17" id="KW-0560">Oxidoreductase</keyword>
<keyword evidence="8 17" id="KW-0285">Flavoprotein</keyword>
<evidence type="ECO:0000313" key="22">
    <source>
        <dbReference type="Proteomes" id="UP001288320"/>
    </source>
</evidence>
<dbReference type="Pfam" id="PF02873">
    <property type="entry name" value="MurB_C"/>
    <property type="match status" value="1"/>
</dbReference>
<evidence type="ECO:0000313" key="20">
    <source>
        <dbReference type="EMBL" id="MDY5147210.1"/>
    </source>
</evidence>
<comment type="cofactor">
    <cofactor evidence="1 17">
        <name>FAD</name>
        <dbReference type="ChEBI" id="CHEBI:57692"/>
    </cofactor>
</comment>
<evidence type="ECO:0000256" key="17">
    <source>
        <dbReference type="HAMAP-Rule" id="MF_00037"/>
    </source>
</evidence>
<dbReference type="EMBL" id="JAWNFY010000038">
    <property type="protein sequence ID" value="MDY5147210.1"/>
    <property type="molecule type" value="Genomic_DNA"/>
</dbReference>
<evidence type="ECO:0000256" key="6">
    <source>
        <dbReference type="ARBA" id="ARBA00022490"/>
    </source>
</evidence>
<gene>
    <name evidence="17" type="primary">murB</name>
    <name evidence="19" type="ORF">R6G74_07395</name>
    <name evidence="20" type="ORF">R6P33_09305</name>
</gene>
<evidence type="ECO:0000313" key="21">
    <source>
        <dbReference type="Proteomes" id="UP001284901"/>
    </source>
</evidence>
<comment type="pathway">
    <text evidence="4 17">Cell wall biogenesis; peptidoglycan biosynthesis.</text>
</comment>
<dbReference type="InterPro" id="IPR016169">
    <property type="entry name" value="FAD-bd_PCMH_sub2"/>
</dbReference>